<keyword evidence="6" id="KW-0560">Oxidoreductase</keyword>
<evidence type="ECO:0000256" key="1">
    <source>
        <dbReference type="ARBA" id="ARBA00001954"/>
    </source>
</evidence>
<dbReference type="Pfam" id="PF00487">
    <property type="entry name" value="FA_desaturase"/>
    <property type="match status" value="1"/>
</dbReference>
<dbReference type="CDD" id="cd03507">
    <property type="entry name" value="Delta12-FADS-like"/>
    <property type="match status" value="1"/>
</dbReference>
<dbReference type="Proteomes" id="UP001056708">
    <property type="component" value="Chromosome"/>
</dbReference>
<evidence type="ECO:0000313" key="6">
    <source>
        <dbReference type="EMBL" id="USR92603.1"/>
    </source>
</evidence>
<organism evidence="6 7">
    <name type="scientific">Phormidium yuhuli AB48</name>
    <dbReference type="NCBI Taxonomy" id="2940671"/>
    <lineage>
        <taxon>Bacteria</taxon>
        <taxon>Bacillati</taxon>
        <taxon>Cyanobacteriota</taxon>
        <taxon>Cyanophyceae</taxon>
        <taxon>Oscillatoriophycideae</taxon>
        <taxon>Oscillatoriales</taxon>
        <taxon>Oscillatoriaceae</taxon>
        <taxon>Phormidium</taxon>
        <taxon>Phormidium yuhuli</taxon>
    </lineage>
</organism>
<evidence type="ECO:0000256" key="4">
    <source>
        <dbReference type="SAM" id="Phobius"/>
    </source>
</evidence>
<protein>
    <submittedName>
        <fullName evidence="6">Fatty acid desaturase</fullName>
        <ecNumber evidence="6">1.14.19.-</ecNumber>
    </submittedName>
</protein>
<dbReference type="EMBL" id="CP098611">
    <property type="protein sequence ID" value="USR92603.1"/>
    <property type="molecule type" value="Genomic_DNA"/>
</dbReference>
<feature type="domain" description="Fatty acid desaturase" evidence="5">
    <location>
        <begin position="67"/>
        <end position="314"/>
    </location>
</feature>
<gene>
    <name evidence="6" type="ORF">NEA10_07760</name>
</gene>
<accession>A0ABY5AUW2</accession>
<evidence type="ECO:0000313" key="7">
    <source>
        <dbReference type="Proteomes" id="UP001056708"/>
    </source>
</evidence>
<evidence type="ECO:0000256" key="3">
    <source>
        <dbReference type="ARBA" id="ARBA00023004"/>
    </source>
</evidence>
<dbReference type="InterPro" id="IPR005804">
    <property type="entry name" value="FA_desaturase_dom"/>
</dbReference>
<keyword evidence="4" id="KW-0812">Transmembrane</keyword>
<sequence length="343" mass="39983">MTASLSQTSASSSPSLDADIRIRDILNTLPKSVFLKNRYRAWRTVVFDVGLAAVGYWAIAVAPIYLLPLLWVFQGTVLTGWFVIGHDCGHRSFAQRKWVNNTIGHLMFLPLLYPFHGWRIQHNHHHKHTNKLGVDNAWDPFTLETYQALPGVIRWLYARVRGRFWWVGSIGHWLKEHFNWTDFSGQERKQVRFSALFVILVGGLGLTLLGVTTGWWGLVKFWLMPWMVYHFWMSTFTIVHHTIPEIHFQPADTWHEATAQLCGTVHCTYPRWVEFLCHDINVHVPHHLSTAIPWYNLRSAYEIIQQEWGQYTVERTFSVALMREITERCHLYDGTEGYQGLGK</sequence>
<keyword evidence="4" id="KW-0472">Membrane</keyword>
<name>A0ABY5AUW2_9CYAN</name>
<dbReference type="InterPro" id="IPR012171">
    <property type="entry name" value="Fatty_acid_desaturase"/>
</dbReference>
<keyword evidence="7" id="KW-1185">Reference proteome</keyword>
<reference evidence="6" key="1">
    <citation type="submission" date="2022-06" db="EMBL/GenBank/DDBJ databases">
        <title>Genome sequence of Phormidium yuhuli AB48 isolated from an industrial photobioreactor environment.</title>
        <authorList>
            <person name="Qiu Y."/>
            <person name="Noonan A.J.C."/>
            <person name="Dofher K."/>
            <person name="Koch M."/>
            <person name="Kieft B."/>
            <person name="Lin X."/>
            <person name="Ziels R.M."/>
            <person name="Hallam S.J."/>
        </authorList>
    </citation>
    <scope>NUCLEOTIDE SEQUENCE</scope>
    <source>
        <strain evidence="6">AB48</strain>
    </source>
</reference>
<feature type="transmembrane region" description="Helical" evidence="4">
    <location>
        <begin position="65"/>
        <end position="84"/>
    </location>
</feature>
<dbReference type="PANTHER" id="PTHR32100">
    <property type="entry name" value="OMEGA-6 FATTY ACID DESATURASE, CHLOROPLASTIC"/>
    <property type="match status" value="1"/>
</dbReference>
<evidence type="ECO:0000256" key="2">
    <source>
        <dbReference type="ARBA" id="ARBA00008749"/>
    </source>
</evidence>
<keyword evidence="3" id="KW-0408">Iron</keyword>
<evidence type="ECO:0000259" key="5">
    <source>
        <dbReference type="Pfam" id="PF00487"/>
    </source>
</evidence>
<proteinExistence type="inferred from homology"/>
<dbReference type="RefSeq" id="WP_252664754.1">
    <property type="nucleotide sequence ID" value="NZ_CP098611.1"/>
</dbReference>
<feature type="transmembrane region" description="Helical" evidence="4">
    <location>
        <begin position="41"/>
        <end position="59"/>
    </location>
</feature>
<dbReference type="GO" id="GO:0016491">
    <property type="term" value="F:oxidoreductase activity"/>
    <property type="evidence" value="ECO:0007669"/>
    <property type="project" value="UniProtKB-KW"/>
</dbReference>
<dbReference type="EC" id="1.14.19.-" evidence="6"/>
<keyword evidence="4" id="KW-1133">Transmembrane helix</keyword>
<comment type="cofactor">
    <cofactor evidence="1">
        <name>Fe(2+)</name>
        <dbReference type="ChEBI" id="CHEBI:29033"/>
    </cofactor>
</comment>
<comment type="similarity">
    <text evidence="2">Belongs to the fatty acid desaturase type 2 family.</text>
</comment>
<feature type="transmembrane region" description="Helical" evidence="4">
    <location>
        <begin position="193"/>
        <end position="216"/>
    </location>
</feature>